<dbReference type="NCBIfam" id="TIGR00531">
    <property type="entry name" value="BCCP"/>
    <property type="match status" value="1"/>
</dbReference>
<dbReference type="InterPro" id="IPR011053">
    <property type="entry name" value="Single_hybrid_motif"/>
</dbReference>
<dbReference type="InterPro" id="IPR000089">
    <property type="entry name" value="Biotin_lipoyl"/>
</dbReference>
<keyword evidence="8" id="KW-0150">Chloroplast</keyword>
<dbReference type="GO" id="GO:0003989">
    <property type="term" value="F:acetyl-CoA carboxylase activity"/>
    <property type="evidence" value="ECO:0007669"/>
    <property type="project" value="InterPro"/>
</dbReference>
<comment type="function">
    <text evidence="8">This protein is a component of the acetyl coenzyme A carboxylase complex; first, biotin carboxylase catalyzes the carboxylation of the carrier protein and then the transcarboxylase transfers the carboxyl group to form malonyl-CoA.</text>
</comment>
<accession>A0A9Y1I2N9</accession>
<evidence type="ECO:0000256" key="5">
    <source>
        <dbReference type="ARBA" id="ARBA00023098"/>
    </source>
</evidence>
<evidence type="ECO:0000256" key="7">
    <source>
        <dbReference type="ARBA" id="ARBA00023267"/>
    </source>
</evidence>
<evidence type="ECO:0000313" key="10">
    <source>
        <dbReference type="EMBL" id="WDA99175.1"/>
    </source>
</evidence>
<dbReference type="CDD" id="cd06850">
    <property type="entry name" value="biotinyl_domain"/>
    <property type="match status" value="1"/>
</dbReference>
<keyword evidence="3 8" id="KW-0444">Lipid biosynthesis</keyword>
<evidence type="ECO:0000256" key="6">
    <source>
        <dbReference type="ARBA" id="ARBA00023160"/>
    </source>
</evidence>
<dbReference type="PANTHER" id="PTHR45266">
    <property type="entry name" value="OXALOACETATE DECARBOXYLASE ALPHA CHAIN"/>
    <property type="match status" value="1"/>
</dbReference>
<evidence type="ECO:0000256" key="1">
    <source>
        <dbReference type="ARBA" id="ARBA00005194"/>
    </source>
</evidence>
<dbReference type="Pfam" id="PF00364">
    <property type="entry name" value="Biotin_lipoyl"/>
    <property type="match status" value="1"/>
</dbReference>
<reference evidence="10" key="1">
    <citation type="journal article" date="2023" name="J. Phycol.">
        <title>Revised classification of the Cyanidiophyceae based on plastid genome data with descriptions of the Cavernulicolales ord. nov. and Galdieriales ord. nov. (Rhodophyta).</title>
        <authorList>
            <person name="Park S.I."/>
            <person name="Cho C.H."/>
            <person name="Ciniglia C."/>
            <person name="Huang T.Y."/>
            <person name="Liu S.L."/>
            <person name="Bustamante D.E."/>
            <person name="Calderon M.S."/>
            <person name="Mansilla A."/>
            <person name="McDermott T."/>
            <person name="Andersen R.A."/>
            <person name="Yoon H.S."/>
        </authorList>
    </citation>
    <scope>NUCLEOTIDE SEQUENCE</scope>
</reference>
<comment type="subcellular location">
    <subcellularLocation>
        <location evidence="8">Plastid</location>
        <location evidence="8">Chloroplast</location>
    </subcellularLocation>
</comment>
<dbReference type="GO" id="GO:0006633">
    <property type="term" value="P:fatty acid biosynthetic process"/>
    <property type="evidence" value="ECO:0007669"/>
    <property type="project" value="UniProtKB-KW"/>
</dbReference>
<evidence type="ECO:0000256" key="8">
    <source>
        <dbReference type="RuleBase" id="RU364072"/>
    </source>
</evidence>
<dbReference type="SUPFAM" id="SSF51230">
    <property type="entry name" value="Single hybrid motif"/>
    <property type="match status" value="1"/>
</dbReference>
<organism evidence="10">
    <name type="scientific">Gronococcus sybilensis</name>
    <dbReference type="NCBI Taxonomy" id="3028029"/>
    <lineage>
        <taxon>Eukaryota</taxon>
        <taxon>Rhodophyta</taxon>
        <taxon>Bangiophyceae</taxon>
        <taxon>Cavernulicolales</taxon>
        <taxon>Cavernulicolaceae</taxon>
        <taxon>Gronococcus</taxon>
    </lineage>
</organism>
<dbReference type="GO" id="GO:0009317">
    <property type="term" value="C:acetyl-CoA carboxylase complex"/>
    <property type="evidence" value="ECO:0007669"/>
    <property type="project" value="InterPro"/>
</dbReference>
<dbReference type="Gene3D" id="2.40.50.100">
    <property type="match status" value="1"/>
</dbReference>
<feature type="domain" description="Lipoyl-binding" evidence="9">
    <location>
        <begin position="99"/>
        <end position="172"/>
    </location>
</feature>
<evidence type="ECO:0000256" key="4">
    <source>
        <dbReference type="ARBA" id="ARBA00022832"/>
    </source>
</evidence>
<dbReference type="InterPro" id="IPR001882">
    <property type="entry name" value="Biotin_BS"/>
</dbReference>
<evidence type="ECO:0000256" key="3">
    <source>
        <dbReference type="ARBA" id="ARBA00022516"/>
    </source>
</evidence>
<dbReference type="PROSITE" id="PS00188">
    <property type="entry name" value="BIOTIN"/>
    <property type="match status" value="1"/>
</dbReference>
<dbReference type="EMBL" id="OP616812">
    <property type="protein sequence ID" value="WDA99175.1"/>
    <property type="molecule type" value="Genomic_DNA"/>
</dbReference>
<keyword evidence="4 8" id="KW-0276">Fatty acid metabolism</keyword>
<keyword evidence="5 8" id="KW-0443">Lipid metabolism</keyword>
<gene>
    <name evidence="10" type="primary">accB</name>
    <name evidence="10" type="ORF">GRSY_170</name>
</gene>
<dbReference type="InterPro" id="IPR050709">
    <property type="entry name" value="Biotin_Carboxyl_Carrier/Decarb"/>
</dbReference>
<keyword evidence="8 10" id="KW-0934">Plastid</keyword>
<comment type="pathway">
    <text evidence="1 8">Lipid metabolism; fatty acid biosynthesis.</text>
</comment>
<dbReference type="PANTHER" id="PTHR45266:SF3">
    <property type="entry name" value="OXALOACETATE DECARBOXYLASE ALPHA CHAIN"/>
    <property type="match status" value="1"/>
</dbReference>
<sequence>MKHWSDKLKQLVTAINNANYIKFNLKSKTINLFINKENNPLPLALRKYSASQNIFLAQTSILRNQDFISDPSVIPMETTSTSHKDFVENHEESSSNYIEVKSPMGGTFYEASSPGQPPFVKIGSQISINQTLCIIEAMKLMNEIEAENKGEVVDILVNNGELVECGRILMKIKPI</sequence>
<keyword evidence="7 8" id="KW-0092">Biotin</keyword>
<proteinExistence type="predicted"/>
<geneLocation type="plastid" evidence="10"/>
<dbReference type="InterPro" id="IPR001249">
    <property type="entry name" value="AcCoA_biotinCC"/>
</dbReference>
<evidence type="ECO:0000259" key="9">
    <source>
        <dbReference type="Pfam" id="PF00364"/>
    </source>
</evidence>
<keyword evidence="6 8" id="KW-0275">Fatty acid biosynthesis</keyword>
<evidence type="ECO:0000256" key="2">
    <source>
        <dbReference type="ARBA" id="ARBA00017562"/>
    </source>
</evidence>
<dbReference type="AlphaFoldDB" id="A0A9Y1I2N9"/>
<dbReference type="PRINTS" id="PR01071">
    <property type="entry name" value="ACOABIOTINCC"/>
</dbReference>
<dbReference type="GO" id="GO:0009507">
    <property type="term" value="C:chloroplast"/>
    <property type="evidence" value="ECO:0007669"/>
    <property type="project" value="UniProtKB-SubCell"/>
</dbReference>
<protein>
    <recommendedName>
        <fullName evidence="2 8">Biotin carboxyl carrier protein of acetyl-CoA carboxylase</fullName>
    </recommendedName>
</protein>
<name>A0A9Y1I2N9_9RHOD</name>